<dbReference type="EMBL" id="DAKRPA010000230">
    <property type="protein sequence ID" value="DAZ94834.1"/>
    <property type="molecule type" value="Genomic_DNA"/>
</dbReference>
<feature type="compositionally biased region" description="Polar residues" evidence="1">
    <location>
        <begin position="543"/>
        <end position="554"/>
    </location>
</feature>
<reference evidence="2" key="2">
    <citation type="journal article" date="2023" name="Microbiol Resour">
        <title>Decontamination and Annotation of the Draft Genome Sequence of the Oomycete Lagenidium giganteum ARSEF 373.</title>
        <authorList>
            <person name="Morgan W.R."/>
            <person name="Tartar A."/>
        </authorList>
    </citation>
    <scope>NUCLEOTIDE SEQUENCE</scope>
    <source>
        <strain evidence="2">ARSEF 373</strain>
    </source>
</reference>
<proteinExistence type="predicted"/>
<keyword evidence="3" id="KW-1185">Reference proteome</keyword>
<evidence type="ECO:0000313" key="2">
    <source>
        <dbReference type="EMBL" id="DAZ94834.1"/>
    </source>
</evidence>
<feature type="region of interest" description="Disordered" evidence="1">
    <location>
        <begin position="482"/>
        <end position="502"/>
    </location>
</feature>
<organism evidence="2 3">
    <name type="scientific">Lagenidium giganteum</name>
    <dbReference type="NCBI Taxonomy" id="4803"/>
    <lineage>
        <taxon>Eukaryota</taxon>
        <taxon>Sar</taxon>
        <taxon>Stramenopiles</taxon>
        <taxon>Oomycota</taxon>
        <taxon>Peronosporomycetes</taxon>
        <taxon>Pythiales</taxon>
        <taxon>Pythiaceae</taxon>
    </lineage>
</organism>
<feature type="compositionally biased region" description="Pro residues" evidence="1">
    <location>
        <begin position="388"/>
        <end position="397"/>
    </location>
</feature>
<evidence type="ECO:0008006" key="4">
    <source>
        <dbReference type="Google" id="ProtNLM"/>
    </source>
</evidence>
<dbReference type="Proteomes" id="UP001146120">
    <property type="component" value="Unassembled WGS sequence"/>
</dbReference>
<reference evidence="2" key="1">
    <citation type="submission" date="2022-11" db="EMBL/GenBank/DDBJ databases">
        <authorList>
            <person name="Morgan W.R."/>
            <person name="Tartar A."/>
        </authorList>
    </citation>
    <scope>NUCLEOTIDE SEQUENCE</scope>
    <source>
        <strain evidence="2">ARSEF 373</strain>
    </source>
</reference>
<feature type="non-terminal residue" evidence="2">
    <location>
        <position position="614"/>
    </location>
</feature>
<evidence type="ECO:0000256" key="1">
    <source>
        <dbReference type="SAM" id="MobiDB-lite"/>
    </source>
</evidence>
<feature type="region of interest" description="Disordered" evidence="1">
    <location>
        <begin position="439"/>
        <end position="459"/>
    </location>
</feature>
<sequence length="614" mass="68872">MHGSQRRIDRALPTSAIVTSSSMAAREPHDPLVKWEMRSDERLPAFTTREVALRKVKNANVLQFDVPVKSSVLLSLLKPKCHFYEERDFRWLHLLQAVAMVPSRKVDVIAQSVEQALVLMTSPKYRKQLDERVSALVKVLKAETEGAGFSKQCMAALRLKSEVAAFLRDWIADPVEGYTLRKTHVVNGLCLDDVVATPVGAGYLRGFRTEDQFCIVLFPWGHGFIHRRNVERKDVAILDQRKRRRVNEYIALEHQQLYEEVESLLENCPKPESSDDISVNGQDYEQLVSTLREELPNFEDGVLDRDLALARGIQSLAAKTQHAHDNRHVHADSDASMKDSLIAAVAAGANEAFKRLTDAYECLVDASAQLAYLQLHGRRHGKRKRSEPPPPPPPPPSSAEVVRRRQRTPLQVWEEFQREEERLAREEFVHKGFERVYSEGGKRRNSGSVTPPIDSDDDEARNAVLDSGLQEKACNWRSWRSKRGENVSAASDDTVVETAPTGESMPMPISVCCLLCRRKFTSATALAKHEQLSELHQSNLRAQAVQRSKQSSSLGVPDLDDIVLTGGEQPSGLQPGEAVDKPVPSLDHDKHVTLVEVNHVEQVFGAAREKITTQ</sequence>
<comment type="caution">
    <text evidence="2">The sequence shown here is derived from an EMBL/GenBank/DDBJ whole genome shotgun (WGS) entry which is preliminary data.</text>
</comment>
<feature type="region of interest" description="Disordered" evidence="1">
    <location>
        <begin position="543"/>
        <end position="585"/>
    </location>
</feature>
<dbReference type="AlphaFoldDB" id="A0AAV2YNZ6"/>
<accession>A0AAV2YNZ6</accession>
<name>A0AAV2YNZ6_9STRA</name>
<evidence type="ECO:0000313" key="3">
    <source>
        <dbReference type="Proteomes" id="UP001146120"/>
    </source>
</evidence>
<feature type="region of interest" description="Disordered" evidence="1">
    <location>
        <begin position="377"/>
        <end position="406"/>
    </location>
</feature>
<protein>
    <recommendedName>
        <fullName evidence="4">C2H2-type domain-containing protein</fullName>
    </recommendedName>
</protein>
<gene>
    <name evidence="2" type="ORF">N0F65_012523</name>
</gene>